<feature type="domain" description="ABC transporter" evidence="3">
    <location>
        <begin position="4"/>
        <end position="229"/>
    </location>
</feature>
<comment type="caution">
    <text evidence="4">The sequence shown here is derived from an EMBL/GenBank/DDBJ whole genome shotgun (WGS) entry which is preliminary data.</text>
</comment>
<protein>
    <submittedName>
        <fullName evidence="4">ABC-type multidrug transport system, ATPase component</fullName>
    </submittedName>
</protein>
<proteinExistence type="predicted"/>
<dbReference type="PROSITE" id="PS50893">
    <property type="entry name" value="ABC_TRANSPORTER_2"/>
    <property type="match status" value="1"/>
</dbReference>
<dbReference type="STRING" id="1195236.CTER_0064"/>
<dbReference type="SMART" id="SM00382">
    <property type="entry name" value="AAA"/>
    <property type="match status" value="1"/>
</dbReference>
<dbReference type="SUPFAM" id="SSF52540">
    <property type="entry name" value="P-loop containing nucleoside triphosphate hydrolases"/>
    <property type="match status" value="1"/>
</dbReference>
<evidence type="ECO:0000256" key="2">
    <source>
        <dbReference type="ARBA" id="ARBA00022840"/>
    </source>
</evidence>
<dbReference type="EMBL" id="AORV01000002">
    <property type="protein sequence ID" value="EMS74179.1"/>
    <property type="molecule type" value="Genomic_DNA"/>
</dbReference>
<organism evidence="4 5">
    <name type="scientific">Ruminiclostridium cellobioparum subsp. termitidis CT1112</name>
    <dbReference type="NCBI Taxonomy" id="1195236"/>
    <lineage>
        <taxon>Bacteria</taxon>
        <taxon>Bacillati</taxon>
        <taxon>Bacillota</taxon>
        <taxon>Clostridia</taxon>
        <taxon>Eubacteriales</taxon>
        <taxon>Oscillospiraceae</taxon>
        <taxon>Ruminiclostridium</taxon>
    </lineage>
</organism>
<dbReference type="InterPro" id="IPR003593">
    <property type="entry name" value="AAA+_ATPase"/>
</dbReference>
<dbReference type="PANTHER" id="PTHR43158">
    <property type="entry name" value="SKFA PEPTIDE EXPORT ATP-BINDING PROTEIN SKFE"/>
    <property type="match status" value="1"/>
</dbReference>
<dbReference type="CDD" id="cd03230">
    <property type="entry name" value="ABC_DR_subfamily_A"/>
    <property type="match status" value="1"/>
</dbReference>
<dbReference type="PANTHER" id="PTHR43158:SF5">
    <property type="entry name" value="ABC TRANSPORTER, ATP-BINDING PROTEIN"/>
    <property type="match status" value="1"/>
</dbReference>
<dbReference type="PATRIC" id="fig|1195236.3.peg.65"/>
<dbReference type="AlphaFoldDB" id="S0FYH8"/>
<dbReference type="GO" id="GO:0016887">
    <property type="term" value="F:ATP hydrolysis activity"/>
    <property type="evidence" value="ECO:0007669"/>
    <property type="project" value="InterPro"/>
</dbReference>
<name>S0FYH8_RUMCE</name>
<accession>S0FYH8</accession>
<dbReference type="InterPro" id="IPR027417">
    <property type="entry name" value="P-loop_NTPase"/>
</dbReference>
<keyword evidence="1" id="KW-0547">Nucleotide-binding</keyword>
<keyword evidence="2" id="KW-0067">ATP-binding</keyword>
<dbReference type="eggNOG" id="COG1131">
    <property type="taxonomic scope" value="Bacteria"/>
</dbReference>
<keyword evidence="5" id="KW-1185">Reference proteome</keyword>
<reference evidence="4 5" key="1">
    <citation type="journal article" date="2013" name="Genome Announc.">
        <title>Draft Genome Sequence of the Cellulolytic, Mesophilic, Anaerobic Bacterium Clostridium termitidis Strain CT1112 (DSM 5398).</title>
        <authorList>
            <person name="Lal S."/>
            <person name="Ramachandran U."/>
            <person name="Zhang X."/>
            <person name="Munir R."/>
            <person name="Sparling R."/>
            <person name="Levin D.B."/>
        </authorList>
    </citation>
    <scope>NUCLEOTIDE SEQUENCE [LARGE SCALE GENOMIC DNA]</scope>
    <source>
        <strain evidence="4 5">CT1112</strain>
    </source>
</reference>
<dbReference type="GO" id="GO:0005524">
    <property type="term" value="F:ATP binding"/>
    <property type="evidence" value="ECO:0007669"/>
    <property type="project" value="UniProtKB-KW"/>
</dbReference>
<gene>
    <name evidence="4" type="ORF">CTER_0064</name>
</gene>
<evidence type="ECO:0000313" key="4">
    <source>
        <dbReference type="EMBL" id="EMS74179.1"/>
    </source>
</evidence>
<dbReference type="InterPro" id="IPR003439">
    <property type="entry name" value="ABC_transporter-like_ATP-bd"/>
</dbReference>
<evidence type="ECO:0000256" key="1">
    <source>
        <dbReference type="ARBA" id="ARBA00022741"/>
    </source>
</evidence>
<dbReference type="RefSeq" id="WP_004622737.1">
    <property type="nucleotide sequence ID" value="NZ_AORV01000002.1"/>
</dbReference>
<dbReference type="Proteomes" id="UP000014155">
    <property type="component" value="Unassembled WGS sequence"/>
</dbReference>
<sequence length="283" mass="31299">MSHIEIKNITKVFGNTTALDNVSLNLEANKIYGLLGRNGAGKTTLLNLITNRIFPTYGEILLEGEKVSENDDALSKVYFMTEANFYPEGMTVKKAFKWTKEFYPGFDTDYASALCDKFLLKTGKKIKELSTGYKSIFKIIVSLACNAPVILLDEPVLGLDANHRELFYKELLQAYGERPRTIVISTHLIEEAADIIEDVIVIKSGKLILQDSVEKVLSQGYAVSGAASAVDGFMQGKKVLGVNTLGGLKTAYILEKAEKEKIPSGLEISKLDLQKLFIQMTNQ</sequence>
<dbReference type="Pfam" id="PF00005">
    <property type="entry name" value="ABC_tran"/>
    <property type="match status" value="1"/>
</dbReference>
<dbReference type="Gene3D" id="3.40.50.300">
    <property type="entry name" value="P-loop containing nucleotide triphosphate hydrolases"/>
    <property type="match status" value="1"/>
</dbReference>
<evidence type="ECO:0000259" key="3">
    <source>
        <dbReference type="PROSITE" id="PS50893"/>
    </source>
</evidence>
<evidence type="ECO:0000313" key="5">
    <source>
        <dbReference type="Proteomes" id="UP000014155"/>
    </source>
</evidence>